<comment type="pathway">
    <text evidence="3">Cofactor biosynthesis; riboflavin biosynthesis; 5-amino-6-(D-ribitylamino)uracil from GTP: step 3/4.</text>
</comment>
<evidence type="ECO:0000256" key="2">
    <source>
        <dbReference type="ARBA" id="ARBA00004882"/>
    </source>
</evidence>
<dbReference type="UniPathway" id="UPA00275">
    <property type="reaction ID" value="UER00401"/>
</dbReference>
<evidence type="ECO:0000259" key="11">
    <source>
        <dbReference type="PROSITE" id="PS51747"/>
    </source>
</evidence>
<gene>
    <name evidence="12" type="ORF">MNBD_GAMMA24-2143</name>
</gene>
<dbReference type="PROSITE" id="PS00903">
    <property type="entry name" value="CYT_DCMP_DEAMINASES_1"/>
    <property type="match status" value="1"/>
</dbReference>
<dbReference type="Gene3D" id="3.40.140.10">
    <property type="entry name" value="Cytidine Deaminase, domain 2"/>
    <property type="match status" value="1"/>
</dbReference>
<dbReference type="EMBL" id="UOFZ01000113">
    <property type="protein sequence ID" value="VAX13406.1"/>
    <property type="molecule type" value="Genomic_DNA"/>
</dbReference>
<dbReference type="NCBIfam" id="TIGR00227">
    <property type="entry name" value="ribD_Cterm"/>
    <property type="match status" value="1"/>
</dbReference>
<evidence type="ECO:0000256" key="4">
    <source>
        <dbReference type="ARBA" id="ARBA00022619"/>
    </source>
</evidence>
<keyword evidence="10" id="KW-0511">Multifunctional enzyme</keyword>
<dbReference type="InterPro" id="IPR016192">
    <property type="entry name" value="APOBEC/CMP_deaminase_Zn-bd"/>
</dbReference>
<dbReference type="PANTHER" id="PTHR38011">
    <property type="entry name" value="DIHYDROFOLATE REDUCTASE FAMILY PROTEIN (AFU_ORTHOLOGUE AFUA_8G06820)"/>
    <property type="match status" value="1"/>
</dbReference>
<accession>A0A3B1B524</accession>
<dbReference type="CDD" id="cd01284">
    <property type="entry name" value="Riboflavin_deaminase-reductase"/>
    <property type="match status" value="1"/>
</dbReference>
<dbReference type="Pfam" id="PF00383">
    <property type="entry name" value="dCMP_cyt_deam_1"/>
    <property type="match status" value="1"/>
</dbReference>
<proteinExistence type="predicted"/>
<dbReference type="InterPro" id="IPR004794">
    <property type="entry name" value="Eubact_RibD"/>
</dbReference>
<dbReference type="SUPFAM" id="SSF53597">
    <property type="entry name" value="Dihydrofolate reductase-like"/>
    <property type="match status" value="1"/>
</dbReference>
<organism evidence="12">
    <name type="scientific">hydrothermal vent metagenome</name>
    <dbReference type="NCBI Taxonomy" id="652676"/>
    <lineage>
        <taxon>unclassified sequences</taxon>
        <taxon>metagenomes</taxon>
        <taxon>ecological metagenomes</taxon>
    </lineage>
</organism>
<feature type="domain" description="CMP/dCMP-type deaminase" evidence="11">
    <location>
        <begin position="6"/>
        <end position="128"/>
    </location>
</feature>
<dbReference type="Pfam" id="PF01872">
    <property type="entry name" value="RibD_C"/>
    <property type="match status" value="1"/>
</dbReference>
<keyword evidence="7" id="KW-0862">Zinc</keyword>
<dbReference type="PROSITE" id="PS51747">
    <property type="entry name" value="CYT_DCMP_DEAMINASES_2"/>
    <property type="match status" value="1"/>
</dbReference>
<dbReference type="SUPFAM" id="SSF53927">
    <property type="entry name" value="Cytidine deaminase-like"/>
    <property type="match status" value="1"/>
</dbReference>
<keyword evidence="4" id="KW-0686">Riboflavin biosynthesis</keyword>
<reference evidence="12" key="1">
    <citation type="submission" date="2018-06" db="EMBL/GenBank/DDBJ databases">
        <authorList>
            <person name="Zhirakovskaya E."/>
        </authorList>
    </citation>
    <scope>NUCLEOTIDE SEQUENCE</scope>
</reference>
<evidence type="ECO:0000256" key="6">
    <source>
        <dbReference type="ARBA" id="ARBA00022801"/>
    </source>
</evidence>
<dbReference type="GO" id="GO:0008835">
    <property type="term" value="F:diaminohydroxyphosphoribosylaminopyrimidine deaminase activity"/>
    <property type="evidence" value="ECO:0007669"/>
    <property type="project" value="UniProtKB-EC"/>
</dbReference>
<evidence type="ECO:0000256" key="3">
    <source>
        <dbReference type="ARBA" id="ARBA00004910"/>
    </source>
</evidence>
<dbReference type="PIRSF" id="PIRSF006769">
    <property type="entry name" value="RibD"/>
    <property type="match status" value="1"/>
</dbReference>
<keyword evidence="8" id="KW-0521">NADP</keyword>
<dbReference type="Gene3D" id="3.40.430.10">
    <property type="entry name" value="Dihydrofolate Reductase, subunit A"/>
    <property type="match status" value="1"/>
</dbReference>
<evidence type="ECO:0000256" key="1">
    <source>
        <dbReference type="ARBA" id="ARBA00001947"/>
    </source>
</evidence>
<evidence type="ECO:0000256" key="10">
    <source>
        <dbReference type="ARBA" id="ARBA00023268"/>
    </source>
</evidence>
<evidence type="ECO:0000256" key="9">
    <source>
        <dbReference type="ARBA" id="ARBA00023002"/>
    </source>
</evidence>
<dbReference type="PANTHER" id="PTHR38011:SF7">
    <property type="entry name" value="2,5-DIAMINO-6-RIBOSYLAMINO-4(3H)-PYRIMIDINONE 5'-PHOSPHATE REDUCTASE"/>
    <property type="match status" value="1"/>
</dbReference>
<comment type="cofactor">
    <cofactor evidence="1">
        <name>Zn(2+)</name>
        <dbReference type="ChEBI" id="CHEBI:29105"/>
    </cofactor>
</comment>
<dbReference type="NCBIfam" id="TIGR00326">
    <property type="entry name" value="eubact_ribD"/>
    <property type="match status" value="1"/>
</dbReference>
<evidence type="ECO:0000256" key="8">
    <source>
        <dbReference type="ARBA" id="ARBA00022857"/>
    </source>
</evidence>
<sequence>MDSFSTADYEFMALALQLAQKGLYTTDPNPRVGCVIVNKGKLVGEGWHERAGEPHAEIHALNMAGNQAQGATAYVTLEPCCHHGRTPPCSEALVKAKLARVVIAMQDPHTRVDGGGIAQLREAGIQVDTGLLREQAAKLNPGFIKRMQYARPLLRCKLGMSLDGRTAMASGESKWITSAAAREDVQRLRARSSAIVTGIGTVLADDPSMSVRLPGVECQPLRVVIDTQLRMPETAKMLSLPGRTLVMTCNDDGIARQRLQQAGADVRLMPYCGNQVSVEAVLDTLAEMEMNEVLLETGATLSGAMLQQGLIDELIIYMAPVLMGDNARGLFHLPGLEEMENKIQLELTDVRAVGKDWRITAKVQMKSVE</sequence>
<dbReference type="InterPro" id="IPR024072">
    <property type="entry name" value="DHFR-like_dom_sf"/>
</dbReference>
<keyword evidence="5" id="KW-0479">Metal-binding</keyword>
<dbReference type="GO" id="GO:0008270">
    <property type="term" value="F:zinc ion binding"/>
    <property type="evidence" value="ECO:0007669"/>
    <property type="project" value="InterPro"/>
</dbReference>
<protein>
    <submittedName>
        <fullName evidence="12">Diaminohydroxyphosphoribosylaminopyrimidine deaminase / 5-amino-6-(5-phosphoribosylamino)uracil reductase</fullName>
        <ecNumber evidence="12">1.1.1.193</ecNumber>
        <ecNumber evidence="12">3.5.4.26</ecNumber>
    </submittedName>
</protein>
<evidence type="ECO:0000256" key="7">
    <source>
        <dbReference type="ARBA" id="ARBA00022833"/>
    </source>
</evidence>
<keyword evidence="6 12" id="KW-0378">Hydrolase</keyword>
<dbReference type="FunFam" id="3.40.140.10:FF:000025">
    <property type="entry name" value="Riboflavin biosynthesis protein RibD"/>
    <property type="match status" value="1"/>
</dbReference>
<dbReference type="EC" id="3.5.4.26" evidence="12"/>
<dbReference type="GO" id="GO:0008703">
    <property type="term" value="F:5-amino-6-(5-phosphoribosylamino)uracil reductase activity"/>
    <property type="evidence" value="ECO:0007669"/>
    <property type="project" value="UniProtKB-EC"/>
</dbReference>
<dbReference type="InterPro" id="IPR011549">
    <property type="entry name" value="RibD_C"/>
</dbReference>
<dbReference type="InterPro" id="IPR050765">
    <property type="entry name" value="Riboflavin_Biosynth_HTPR"/>
</dbReference>
<dbReference type="EC" id="1.1.1.193" evidence="12"/>
<keyword evidence="9 12" id="KW-0560">Oxidoreductase</keyword>
<dbReference type="GO" id="GO:0009231">
    <property type="term" value="P:riboflavin biosynthetic process"/>
    <property type="evidence" value="ECO:0007669"/>
    <property type="project" value="UniProtKB-UniPathway"/>
</dbReference>
<dbReference type="InterPro" id="IPR016193">
    <property type="entry name" value="Cytidine_deaminase-like"/>
</dbReference>
<dbReference type="InterPro" id="IPR002734">
    <property type="entry name" value="RibDG_C"/>
</dbReference>
<evidence type="ECO:0000256" key="5">
    <source>
        <dbReference type="ARBA" id="ARBA00022723"/>
    </source>
</evidence>
<dbReference type="AlphaFoldDB" id="A0A3B1B524"/>
<dbReference type="GO" id="GO:0050661">
    <property type="term" value="F:NADP binding"/>
    <property type="evidence" value="ECO:0007669"/>
    <property type="project" value="InterPro"/>
</dbReference>
<evidence type="ECO:0000313" key="12">
    <source>
        <dbReference type="EMBL" id="VAX13406.1"/>
    </source>
</evidence>
<dbReference type="InterPro" id="IPR002125">
    <property type="entry name" value="CMP_dCMP_dom"/>
</dbReference>
<comment type="pathway">
    <text evidence="2">Cofactor biosynthesis; riboflavin biosynthesis; 5-amino-6-(D-ribitylamino)uracil from GTP: step 2/4.</text>
</comment>
<name>A0A3B1B524_9ZZZZ</name>